<dbReference type="SUPFAM" id="SSF55144">
    <property type="entry name" value="LigT-like"/>
    <property type="match status" value="1"/>
</dbReference>
<dbReference type="Pfam" id="PF13563">
    <property type="entry name" value="2_5_RNA_ligase2"/>
    <property type="match status" value="1"/>
</dbReference>
<feature type="active site" description="Proton donor" evidence="2">
    <location>
        <position position="47"/>
    </location>
</feature>
<dbReference type="EMBL" id="CP139965">
    <property type="protein sequence ID" value="WQD75933.1"/>
    <property type="molecule type" value="Genomic_DNA"/>
</dbReference>
<sequence length="184" mass="19954">MLDHDTRATEGWQRCFIALAPDAATRDALAAVPVPSDARRVPHEQLHLTVTFIGALQADVAEALAAALHARAVPLGLAAFERIECWPGVAHPRLLVATLAMSDDFVALDWRVRSLMIELGLPVDTRAFRPHITLARFARGTRAATIPADTRLPPFARFESLVLYSSTLARQGARYQALASVAVG</sequence>
<keyword evidence="1 2" id="KW-0378">Hydrolase</keyword>
<evidence type="ECO:0000313" key="3">
    <source>
        <dbReference type="EMBL" id="WQD75933.1"/>
    </source>
</evidence>
<dbReference type="Proteomes" id="UP001325479">
    <property type="component" value="Chromosome"/>
</dbReference>
<comment type="function">
    <text evidence="2">Hydrolyzes RNA 2',3'-cyclic phosphodiester to an RNA 2'-phosphomonoester.</text>
</comment>
<feature type="short sequence motif" description="HXTX 1" evidence="2">
    <location>
        <begin position="47"/>
        <end position="50"/>
    </location>
</feature>
<organism evidence="3 4">
    <name type="scientific">Paraburkholderia kururiensis</name>
    <dbReference type="NCBI Taxonomy" id="984307"/>
    <lineage>
        <taxon>Bacteria</taxon>
        <taxon>Pseudomonadati</taxon>
        <taxon>Pseudomonadota</taxon>
        <taxon>Betaproteobacteria</taxon>
        <taxon>Burkholderiales</taxon>
        <taxon>Burkholderiaceae</taxon>
        <taxon>Paraburkholderia</taxon>
    </lineage>
</organism>
<comment type="catalytic activity">
    <reaction evidence="2">
        <text>a 3'-end 2',3'-cyclophospho-ribonucleotide-RNA + H2O = a 3'-end 2'-phospho-ribonucleotide-RNA + H(+)</text>
        <dbReference type="Rhea" id="RHEA:11828"/>
        <dbReference type="Rhea" id="RHEA-COMP:10464"/>
        <dbReference type="Rhea" id="RHEA-COMP:17353"/>
        <dbReference type="ChEBI" id="CHEBI:15377"/>
        <dbReference type="ChEBI" id="CHEBI:15378"/>
        <dbReference type="ChEBI" id="CHEBI:83064"/>
        <dbReference type="ChEBI" id="CHEBI:173113"/>
        <dbReference type="EC" id="3.1.4.58"/>
    </reaction>
</comment>
<dbReference type="NCBIfam" id="TIGR02258">
    <property type="entry name" value="2_5_ligase"/>
    <property type="match status" value="1"/>
</dbReference>
<dbReference type="InterPro" id="IPR009097">
    <property type="entry name" value="Cyclic_Pdiesterase"/>
</dbReference>
<feature type="active site" description="Proton acceptor" evidence="2">
    <location>
        <position position="131"/>
    </location>
</feature>
<evidence type="ECO:0000313" key="4">
    <source>
        <dbReference type="Proteomes" id="UP001325479"/>
    </source>
</evidence>
<accession>A0ABZ0WF23</accession>
<comment type="similarity">
    <text evidence="2">Belongs to the 2H phosphoesterase superfamily. ThpR family.</text>
</comment>
<dbReference type="EC" id="3.1.4.58" evidence="2"/>
<evidence type="ECO:0000256" key="2">
    <source>
        <dbReference type="HAMAP-Rule" id="MF_01940"/>
    </source>
</evidence>
<dbReference type="HAMAP" id="MF_01940">
    <property type="entry name" value="RNA_CPDase"/>
    <property type="match status" value="1"/>
</dbReference>
<evidence type="ECO:0000256" key="1">
    <source>
        <dbReference type="ARBA" id="ARBA00022801"/>
    </source>
</evidence>
<dbReference type="Gene3D" id="3.90.1140.10">
    <property type="entry name" value="Cyclic phosphodiesterase"/>
    <property type="match status" value="1"/>
</dbReference>
<dbReference type="PANTHER" id="PTHR35561">
    <property type="entry name" value="RNA 2',3'-CYCLIC PHOSPHODIESTERASE"/>
    <property type="match status" value="1"/>
</dbReference>
<name>A0ABZ0WF23_9BURK</name>
<proteinExistence type="inferred from homology"/>
<dbReference type="InterPro" id="IPR004175">
    <property type="entry name" value="RNA_CPDase"/>
</dbReference>
<reference evidence="3 4" key="1">
    <citation type="submission" date="2023-12" db="EMBL/GenBank/DDBJ databases">
        <title>Genome sequencing and assembly of bacterial species from a model synthetic community.</title>
        <authorList>
            <person name="Hogle S.L."/>
        </authorList>
    </citation>
    <scope>NUCLEOTIDE SEQUENCE [LARGE SCALE GENOMIC DNA]</scope>
    <source>
        <strain evidence="3 4">HAMBI 2494</strain>
    </source>
</reference>
<dbReference type="PANTHER" id="PTHR35561:SF1">
    <property type="entry name" value="RNA 2',3'-CYCLIC PHOSPHODIESTERASE"/>
    <property type="match status" value="1"/>
</dbReference>
<keyword evidence="4" id="KW-1185">Reference proteome</keyword>
<feature type="short sequence motif" description="HXTX 2" evidence="2">
    <location>
        <begin position="131"/>
        <end position="134"/>
    </location>
</feature>
<gene>
    <name evidence="3" type="primary">thpR</name>
    <name evidence="3" type="ORF">U0042_17580</name>
</gene>
<protein>
    <recommendedName>
        <fullName evidence="2">RNA 2',3'-cyclic phosphodiesterase</fullName>
        <shortName evidence="2">RNA 2',3'-CPDase</shortName>
        <ecNumber evidence="2">3.1.4.58</ecNumber>
    </recommendedName>
</protein>
<dbReference type="RefSeq" id="WP_114814015.1">
    <property type="nucleotide sequence ID" value="NZ_CP139965.1"/>
</dbReference>